<feature type="region of interest" description="Disordered" evidence="2">
    <location>
        <begin position="1"/>
        <end position="30"/>
    </location>
</feature>
<gene>
    <name evidence="3" type="ORF">PPRIM_AZ9-3.1.T0200113</name>
</gene>
<keyword evidence="1" id="KW-0175">Coiled coil</keyword>
<protein>
    <submittedName>
        <fullName evidence="3">Uncharacterized protein</fullName>
    </submittedName>
</protein>
<feature type="compositionally biased region" description="Basic and acidic residues" evidence="2">
    <location>
        <begin position="9"/>
        <end position="29"/>
    </location>
</feature>
<comment type="caution">
    <text evidence="3">The sequence shown here is derived from an EMBL/GenBank/DDBJ whole genome shotgun (WGS) entry which is preliminary data.</text>
</comment>
<accession>A0A8S1KFB2</accession>
<name>A0A8S1KFB2_PARPR</name>
<sequence>MNRQSNIKSELDQLTKHHTSVDKSKERNHTPKVKCCSNKYLLNSSTKQNLNRSYNSNQKVHSKLQSKATSDIKQKLLDEILRGSHSQFSQSYLTSIIQDKIVNKPQKYHTSDDTSSFTLPEKEFNIKTPFLQIDIFTAEECKKQQDSITITKFQELLEQLELKEVELKVNVFSNLKTLFLILAKQIQQKLASQMNEITKLQNFNTELQQQQKILQDRIQEQKQITIKTEETLNSLLFTLRYTNLNNPQIIEQHTDQVETQKHQSDNKNFEENISMMSEESAPFGKFYNYYIKKQQDPQNKRALGLTLNLNSLKNPQTAPIGYQEEFMANLNEFSESWRQQAIKEQRF</sequence>
<dbReference type="OMA" id="FMANLNE"/>
<feature type="coiled-coil region" evidence="1">
    <location>
        <begin position="150"/>
        <end position="224"/>
    </location>
</feature>
<reference evidence="3" key="1">
    <citation type="submission" date="2021-01" db="EMBL/GenBank/DDBJ databases">
        <authorList>
            <consortium name="Genoscope - CEA"/>
            <person name="William W."/>
        </authorList>
    </citation>
    <scope>NUCLEOTIDE SEQUENCE</scope>
</reference>
<organism evidence="3 4">
    <name type="scientific">Paramecium primaurelia</name>
    <dbReference type="NCBI Taxonomy" id="5886"/>
    <lineage>
        <taxon>Eukaryota</taxon>
        <taxon>Sar</taxon>
        <taxon>Alveolata</taxon>
        <taxon>Ciliophora</taxon>
        <taxon>Intramacronucleata</taxon>
        <taxon>Oligohymenophorea</taxon>
        <taxon>Peniculida</taxon>
        <taxon>Parameciidae</taxon>
        <taxon>Paramecium</taxon>
    </lineage>
</organism>
<evidence type="ECO:0000313" key="4">
    <source>
        <dbReference type="Proteomes" id="UP000688137"/>
    </source>
</evidence>
<keyword evidence="4" id="KW-1185">Reference proteome</keyword>
<dbReference type="AlphaFoldDB" id="A0A8S1KFB2"/>
<dbReference type="Proteomes" id="UP000688137">
    <property type="component" value="Unassembled WGS sequence"/>
</dbReference>
<proteinExistence type="predicted"/>
<evidence type="ECO:0000256" key="1">
    <source>
        <dbReference type="SAM" id="Coils"/>
    </source>
</evidence>
<evidence type="ECO:0000313" key="3">
    <source>
        <dbReference type="EMBL" id="CAD8053011.1"/>
    </source>
</evidence>
<dbReference type="EMBL" id="CAJJDM010000017">
    <property type="protein sequence ID" value="CAD8053011.1"/>
    <property type="molecule type" value="Genomic_DNA"/>
</dbReference>
<evidence type="ECO:0000256" key="2">
    <source>
        <dbReference type="SAM" id="MobiDB-lite"/>
    </source>
</evidence>